<dbReference type="PANTHER" id="PTHR33376">
    <property type="match status" value="1"/>
</dbReference>
<feature type="signal peptide" evidence="5">
    <location>
        <begin position="1"/>
        <end position="26"/>
    </location>
</feature>
<evidence type="ECO:0000256" key="5">
    <source>
        <dbReference type="SAM" id="SignalP"/>
    </source>
</evidence>
<evidence type="ECO:0000256" key="1">
    <source>
        <dbReference type="ARBA" id="ARBA00004196"/>
    </source>
</evidence>
<dbReference type="PROSITE" id="PS51257">
    <property type="entry name" value="PROKAR_LIPOPROTEIN"/>
    <property type="match status" value="1"/>
</dbReference>
<dbReference type="CDD" id="cd13603">
    <property type="entry name" value="PBP2_TRAP_Siap_TeaA_like"/>
    <property type="match status" value="1"/>
</dbReference>
<dbReference type="Pfam" id="PF03480">
    <property type="entry name" value="DctP"/>
    <property type="match status" value="1"/>
</dbReference>
<reference evidence="7" key="1">
    <citation type="journal article" date="2019" name="Int. J. Syst. Evol. Microbiol.">
        <title>The Global Catalogue of Microorganisms (GCM) 10K type strain sequencing project: providing services to taxonomists for standard genome sequencing and annotation.</title>
        <authorList>
            <consortium name="The Broad Institute Genomics Platform"/>
            <consortium name="The Broad Institute Genome Sequencing Center for Infectious Disease"/>
            <person name="Wu L."/>
            <person name="Ma J."/>
        </authorList>
    </citation>
    <scope>NUCLEOTIDE SEQUENCE [LARGE SCALE GENOMIC DNA]</scope>
    <source>
        <strain evidence="7">JCM 15577</strain>
    </source>
</reference>
<accession>A0ABP4UI74</accession>
<dbReference type="PIRSF" id="PIRSF006470">
    <property type="entry name" value="DctB"/>
    <property type="match status" value="1"/>
</dbReference>
<keyword evidence="3" id="KW-0813">Transport</keyword>
<evidence type="ECO:0000313" key="7">
    <source>
        <dbReference type="Proteomes" id="UP001501690"/>
    </source>
</evidence>
<comment type="subcellular location">
    <subcellularLocation>
        <location evidence="1">Cell envelope</location>
    </subcellularLocation>
</comment>
<dbReference type="NCBIfam" id="TIGR00787">
    <property type="entry name" value="dctP"/>
    <property type="match status" value="1"/>
</dbReference>
<keyword evidence="7" id="KW-1185">Reference proteome</keyword>
<dbReference type="PANTHER" id="PTHR33376:SF4">
    <property type="entry name" value="SIALIC ACID-BINDING PERIPLASMIC PROTEIN SIAP"/>
    <property type="match status" value="1"/>
</dbReference>
<dbReference type="Proteomes" id="UP001501690">
    <property type="component" value="Unassembled WGS sequence"/>
</dbReference>
<feature type="chain" id="PRO_5046808818" evidence="5">
    <location>
        <begin position="27"/>
        <end position="347"/>
    </location>
</feature>
<evidence type="ECO:0000313" key="6">
    <source>
        <dbReference type="EMBL" id="GAA1706036.1"/>
    </source>
</evidence>
<proteinExistence type="inferred from homology"/>
<dbReference type="Gene3D" id="3.40.190.170">
    <property type="entry name" value="Bacterial extracellular solute-binding protein, family 7"/>
    <property type="match status" value="1"/>
</dbReference>
<evidence type="ECO:0000256" key="2">
    <source>
        <dbReference type="ARBA" id="ARBA00009023"/>
    </source>
</evidence>
<gene>
    <name evidence="6" type="ORF">GCM10009808_25010</name>
</gene>
<comment type="caution">
    <text evidence="6">The sequence shown here is derived from an EMBL/GenBank/DDBJ whole genome shotgun (WGS) entry which is preliminary data.</text>
</comment>
<organism evidence="6 7">
    <name type="scientific">Microbacterium sediminicola</name>
    <dbReference type="NCBI Taxonomy" id="415210"/>
    <lineage>
        <taxon>Bacteria</taxon>
        <taxon>Bacillati</taxon>
        <taxon>Actinomycetota</taxon>
        <taxon>Actinomycetes</taxon>
        <taxon>Micrococcales</taxon>
        <taxon>Microbacteriaceae</taxon>
        <taxon>Microbacterium</taxon>
    </lineage>
</organism>
<sequence length="347" mass="36821">MNRTKAFIACITVSLTGIAVSGCASASEAAGDDCGEHTIKIGHAIATTSPLQVGAEEFQSIIEEETDGRLTVEIFPASQLGSETDMIEQVRSGALDIVLASPAVISNTYPDAAILAMPFVIDGDSEAEQYVSLQTAAASDVVAEMTEEMAAEQGMRPVDWTWWYGNRHITNGVRAIESVDDLAGLKLRTPDAPIHFLALEALGASVTPLAFNELYLALQTGTVDGQENPASTIETTKLYEVQDYLAVTGHMTQAEIALFSESIWQTLCAADQEAITSALQAAGQVQSEIAIAENAAALDRLEEAGMQITVLDQADLRAATEGAAEKWAADNPGFSLERYEAFVAAQS</sequence>
<dbReference type="InterPro" id="IPR004682">
    <property type="entry name" value="TRAP_DctP"/>
</dbReference>
<keyword evidence="4 5" id="KW-0732">Signal</keyword>
<dbReference type="RefSeq" id="WP_344073148.1">
    <property type="nucleotide sequence ID" value="NZ_BAAAPL010000002.1"/>
</dbReference>
<dbReference type="EMBL" id="BAAAPL010000002">
    <property type="protein sequence ID" value="GAA1706036.1"/>
    <property type="molecule type" value="Genomic_DNA"/>
</dbReference>
<protein>
    <submittedName>
        <fullName evidence="6">TRAP transporter substrate-binding protein</fullName>
    </submittedName>
</protein>
<dbReference type="InterPro" id="IPR038404">
    <property type="entry name" value="TRAP_DctP_sf"/>
</dbReference>
<evidence type="ECO:0000256" key="3">
    <source>
        <dbReference type="ARBA" id="ARBA00022448"/>
    </source>
</evidence>
<name>A0ABP4UI74_9MICO</name>
<comment type="similarity">
    <text evidence="2">Belongs to the bacterial solute-binding protein 7 family.</text>
</comment>
<evidence type="ECO:0000256" key="4">
    <source>
        <dbReference type="ARBA" id="ARBA00022729"/>
    </source>
</evidence>
<dbReference type="NCBIfam" id="NF037995">
    <property type="entry name" value="TRAP_S1"/>
    <property type="match status" value="1"/>
</dbReference>
<dbReference type="InterPro" id="IPR018389">
    <property type="entry name" value="DctP_fam"/>
</dbReference>